<feature type="transmembrane region" description="Helical" evidence="1">
    <location>
        <begin position="242"/>
        <end position="263"/>
    </location>
</feature>
<reference evidence="2 3" key="1">
    <citation type="journal article" date="2012" name="BMC Genomics">
        <title>Complete genome sequence of Saccharothrix espanaensis DSM 44229T and comparison to the other completely sequenced Pseudonocardiaceae.</title>
        <authorList>
            <person name="Strobel T."/>
            <person name="Al-Dilaimi A."/>
            <person name="Blom J."/>
            <person name="Gessner A."/>
            <person name="Kalinowski J."/>
            <person name="Luzhetska M."/>
            <person name="Puhler A."/>
            <person name="Szczepanowski R."/>
            <person name="Bechthold A."/>
            <person name="Ruckert C."/>
        </authorList>
    </citation>
    <scope>NUCLEOTIDE SEQUENCE [LARGE SCALE GENOMIC DNA]</scope>
    <source>
        <strain evidence="3">ATCC 51144 / DSM 44229 / JCM 9112 / NBRC 15066 / NRRL 15764</strain>
    </source>
</reference>
<dbReference type="AlphaFoldDB" id="K0KAZ5"/>
<gene>
    <name evidence="2" type="ordered locus">BN6_74650</name>
</gene>
<dbReference type="KEGG" id="sesp:BN6_74650"/>
<feature type="transmembrane region" description="Helical" evidence="1">
    <location>
        <begin position="12"/>
        <end position="34"/>
    </location>
</feature>
<dbReference type="RefSeq" id="WP_015104802.1">
    <property type="nucleotide sequence ID" value="NC_019673.1"/>
</dbReference>
<evidence type="ECO:0000313" key="3">
    <source>
        <dbReference type="Proteomes" id="UP000006281"/>
    </source>
</evidence>
<dbReference type="STRING" id="1179773.BN6_74650"/>
<sequence>MTVAEDWYVSSTFWAIAAVVVAVVATPIMIFVTYNASGPRRRLFFGLYKVEELPVVKNSDLGDGWPIVEKMMEDIGIEHYRDIVESPFETPHYVTVRLATRGQRDIASSHYDGGRPIVFDLGVPIGHVVKAEPRPKHVTTSVPDLVIDGTKLLIGPGLLTRKYELYVLLHVDGPPKLTGYLNLVDVDVRRIDSHGEWHRKVWTSRGEKIAVLTFSWFWSLSGAWLITLAAQAGAADHNRQLGYFDVALPLGVWNLVINAFFIWKWKSKS</sequence>
<proteinExistence type="predicted"/>
<dbReference type="HOGENOM" id="CLU_1034019_0_0_11"/>
<evidence type="ECO:0000256" key="1">
    <source>
        <dbReference type="SAM" id="Phobius"/>
    </source>
</evidence>
<name>K0KAZ5_SACES</name>
<keyword evidence="1" id="KW-1133">Transmembrane helix</keyword>
<protein>
    <submittedName>
        <fullName evidence="2">Putative membrane protein</fullName>
    </submittedName>
</protein>
<organism evidence="2 3">
    <name type="scientific">Saccharothrix espanaensis (strain ATCC 51144 / DSM 44229 / JCM 9112 / NBRC 15066 / NRRL 15764)</name>
    <dbReference type="NCBI Taxonomy" id="1179773"/>
    <lineage>
        <taxon>Bacteria</taxon>
        <taxon>Bacillati</taxon>
        <taxon>Actinomycetota</taxon>
        <taxon>Actinomycetes</taxon>
        <taxon>Pseudonocardiales</taxon>
        <taxon>Pseudonocardiaceae</taxon>
        <taxon>Saccharothrix</taxon>
    </lineage>
</organism>
<dbReference type="EMBL" id="HE804045">
    <property type="protein sequence ID" value="CCH34692.1"/>
    <property type="molecule type" value="Genomic_DNA"/>
</dbReference>
<dbReference type="Proteomes" id="UP000006281">
    <property type="component" value="Chromosome"/>
</dbReference>
<feature type="transmembrane region" description="Helical" evidence="1">
    <location>
        <begin position="209"/>
        <end position="230"/>
    </location>
</feature>
<keyword evidence="3" id="KW-1185">Reference proteome</keyword>
<keyword evidence="1" id="KW-0472">Membrane</keyword>
<dbReference type="OrthoDB" id="5082450at2"/>
<accession>K0KAZ5</accession>
<dbReference type="eggNOG" id="ENOG502ZK30">
    <property type="taxonomic scope" value="Bacteria"/>
</dbReference>
<dbReference type="BioCyc" id="SESP1179773:BN6_RS42725-MONOMER"/>
<keyword evidence="1" id="KW-0812">Transmembrane</keyword>
<dbReference type="PATRIC" id="fig|1179773.3.peg.7539"/>
<evidence type="ECO:0000313" key="2">
    <source>
        <dbReference type="EMBL" id="CCH34692.1"/>
    </source>
</evidence>